<dbReference type="PANTHER" id="PTHR24223">
    <property type="entry name" value="ATP-BINDING CASSETTE SUB-FAMILY C"/>
    <property type="match status" value="1"/>
</dbReference>
<evidence type="ECO:0000259" key="17">
    <source>
        <dbReference type="PROSITE" id="PS50929"/>
    </source>
</evidence>
<dbReference type="PROSITE" id="PS00211">
    <property type="entry name" value="ABC_TRANSPORTER_1"/>
    <property type="match status" value="1"/>
</dbReference>
<dbReference type="OrthoDB" id="6500128at2759"/>
<dbReference type="Pfam" id="PF00664">
    <property type="entry name" value="ABC_membrane"/>
    <property type="match status" value="2"/>
</dbReference>
<dbReference type="InterPro" id="IPR003439">
    <property type="entry name" value="ABC_transporter-like_ATP-bd"/>
</dbReference>
<comment type="catalytic activity">
    <reaction evidence="14">
        <text>leukotriene C4(in) + ATP + H2O = leukotriene C4(out) + ADP + phosphate + H(+)</text>
        <dbReference type="Rhea" id="RHEA:38963"/>
        <dbReference type="ChEBI" id="CHEBI:15377"/>
        <dbReference type="ChEBI" id="CHEBI:15378"/>
        <dbReference type="ChEBI" id="CHEBI:30616"/>
        <dbReference type="ChEBI" id="CHEBI:43474"/>
        <dbReference type="ChEBI" id="CHEBI:57973"/>
        <dbReference type="ChEBI" id="CHEBI:456216"/>
    </reaction>
    <physiologicalReaction direction="left-to-right" evidence="14">
        <dbReference type="Rhea" id="RHEA:38964"/>
    </physiologicalReaction>
</comment>
<feature type="transmembrane region" description="Helical" evidence="15">
    <location>
        <begin position="1568"/>
        <end position="1588"/>
    </location>
</feature>
<organism evidence="18 19">
    <name type="scientific">Folsomia candida</name>
    <name type="common">Springtail</name>
    <dbReference type="NCBI Taxonomy" id="158441"/>
    <lineage>
        <taxon>Eukaryota</taxon>
        <taxon>Metazoa</taxon>
        <taxon>Ecdysozoa</taxon>
        <taxon>Arthropoda</taxon>
        <taxon>Hexapoda</taxon>
        <taxon>Collembola</taxon>
        <taxon>Entomobryomorpha</taxon>
        <taxon>Isotomoidea</taxon>
        <taxon>Isotomidae</taxon>
        <taxon>Proisotominae</taxon>
        <taxon>Folsomia</taxon>
    </lineage>
</organism>
<dbReference type="FunFam" id="3.40.50.300:FF:000074">
    <property type="entry name" value="Multidrug resistance-associated protein 5 isoform 1"/>
    <property type="match status" value="1"/>
</dbReference>
<keyword evidence="4" id="KW-0813">Transport</keyword>
<dbReference type="Pfam" id="PF00005">
    <property type="entry name" value="ABC_tran"/>
    <property type="match status" value="2"/>
</dbReference>
<evidence type="ECO:0000256" key="6">
    <source>
        <dbReference type="ARBA" id="ARBA00022554"/>
    </source>
</evidence>
<dbReference type="SUPFAM" id="SSF90123">
    <property type="entry name" value="ABC transporter transmembrane region"/>
    <property type="match status" value="2"/>
</dbReference>
<feature type="transmembrane region" description="Helical" evidence="15">
    <location>
        <begin position="1627"/>
        <end position="1648"/>
    </location>
</feature>
<dbReference type="GO" id="GO:0015431">
    <property type="term" value="F:ABC-type glutathione S-conjugate transporter activity"/>
    <property type="evidence" value="ECO:0007669"/>
    <property type="project" value="UniProtKB-EC"/>
</dbReference>
<feature type="transmembrane region" description="Helical" evidence="15">
    <location>
        <begin position="1204"/>
        <end position="1224"/>
    </location>
</feature>
<feature type="transmembrane region" description="Helical" evidence="15">
    <location>
        <begin position="977"/>
        <end position="995"/>
    </location>
</feature>
<dbReference type="CDD" id="cd18595">
    <property type="entry name" value="ABC_6TM_MRP1_2_3_6_D1_like"/>
    <property type="match status" value="1"/>
</dbReference>
<dbReference type="GO" id="GO:0005774">
    <property type="term" value="C:vacuolar membrane"/>
    <property type="evidence" value="ECO:0007669"/>
    <property type="project" value="UniProtKB-SubCell"/>
</dbReference>
<feature type="transmembrane region" description="Helical" evidence="15">
    <location>
        <begin position="1155"/>
        <end position="1184"/>
    </location>
</feature>
<evidence type="ECO:0000313" key="18">
    <source>
        <dbReference type="EMBL" id="OXA39273.1"/>
    </source>
</evidence>
<dbReference type="CDD" id="cd03244">
    <property type="entry name" value="ABCC_MRP_domain2"/>
    <property type="match status" value="1"/>
</dbReference>
<dbReference type="GO" id="GO:0000323">
    <property type="term" value="C:lytic vacuole"/>
    <property type="evidence" value="ECO:0007669"/>
    <property type="project" value="UniProtKB-ARBA"/>
</dbReference>
<evidence type="ECO:0000256" key="2">
    <source>
        <dbReference type="ARBA" id="ARBA00004651"/>
    </source>
</evidence>
<keyword evidence="6" id="KW-0926">Vacuole</keyword>
<gene>
    <name evidence="18" type="ORF">Fcan01_25889</name>
</gene>
<dbReference type="InterPro" id="IPR011527">
    <property type="entry name" value="ABC1_TM_dom"/>
</dbReference>
<dbReference type="PANTHER" id="PTHR24223:SF443">
    <property type="entry name" value="MULTIDRUG-RESISTANCE LIKE PROTEIN 1, ISOFORM I"/>
    <property type="match status" value="1"/>
</dbReference>
<feature type="transmembrane region" description="Helical" evidence="15">
    <location>
        <begin position="808"/>
        <end position="825"/>
    </location>
</feature>
<evidence type="ECO:0000256" key="13">
    <source>
        <dbReference type="ARBA" id="ARBA00024220"/>
    </source>
</evidence>
<evidence type="ECO:0000256" key="9">
    <source>
        <dbReference type="ARBA" id="ARBA00022741"/>
    </source>
</evidence>
<feature type="transmembrane region" description="Helical" evidence="15">
    <location>
        <begin position="745"/>
        <end position="763"/>
    </location>
</feature>
<keyword evidence="5" id="KW-1003">Cell membrane</keyword>
<dbReference type="Gene3D" id="3.40.50.300">
    <property type="entry name" value="P-loop containing nucleotide triphosphate hydrolases"/>
    <property type="match status" value="2"/>
</dbReference>
<dbReference type="NCBIfam" id="TIGR00957">
    <property type="entry name" value="MRP_assoc_pro"/>
    <property type="match status" value="1"/>
</dbReference>
<keyword evidence="8" id="KW-0677">Repeat</keyword>
<dbReference type="FunFam" id="1.20.1560.10:FF:000001">
    <property type="entry name" value="ATP-binding cassette subfamily C member 1"/>
    <property type="match status" value="1"/>
</dbReference>
<evidence type="ECO:0000256" key="11">
    <source>
        <dbReference type="ARBA" id="ARBA00022989"/>
    </source>
</evidence>
<comment type="caution">
    <text evidence="18">The sequence shown here is derived from an EMBL/GenBank/DDBJ whole genome shotgun (WGS) entry which is preliminary data.</text>
</comment>
<dbReference type="Proteomes" id="UP000198287">
    <property type="component" value="Unassembled WGS sequence"/>
</dbReference>
<keyword evidence="19" id="KW-1185">Reference proteome</keyword>
<evidence type="ECO:0000256" key="1">
    <source>
        <dbReference type="ARBA" id="ARBA00004128"/>
    </source>
</evidence>
<dbReference type="InterPro" id="IPR050173">
    <property type="entry name" value="ABC_transporter_C-like"/>
</dbReference>
<dbReference type="InterPro" id="IPR027417">
    <property type="entry name" value="P-loop_NTPase"/>
</dbReference>
<protein>
    <recommendedName>
        <fullName evidence="13">ABC-type glutathione-S-conjugate transporter</fullName>
        <ecNumber evidence="13">7.6.2.3</ecNumber>
    </recommendedName>
</protein>
<evidence type="ECO:0000256" key="12">
    <source>
        <dbReference type="ARBA" id="ARBA00023136"/>
    </source>
</evidence>
<evidence type="ECO:0000256" key="8">
    <source>
        <dbReference type="ARBA" id="ARBA00022737"/>
    </source>
</evidence>
<dbReference type="CDD" id="cd18603">
    <property type="entry name" value="ABC_6TM_MRP1_2_3_6_D2_like"/>
    <property type="match status" value="1"/>
</dbReference>
<feature type="transmembrane region" description="Helical" evidence="15">
    <location>
        <begin position="775"/>
        <end position="793"/>
    </location>
</feature>
<dbReference type="InterPro" id="IPR005292">
    <property type="entry name" value="MRP"/>
</dbReference>
<evidence type="ECO:0000256" key="5">
    <source>
        <dbReference type="ARBA" id="ARBA00022475"/>
    </source>
</evidence>
<feature type="transmembrane region" description="Helical" evidence="15">
    <location>
        <begin position="1700"/>
        <end position="1732"/>
    </location>
</feature>
<dbReference type="GO" id="GO:0005886">
    <property type="term" value="C:plasma membrane"/>
    <property type="evidence" value="ECO:0007669"/>
    <property type="project" value="UniProtKB-SubCell"/>
</dbReference>
<name>A0A226D287_FOLCA</name>
<sequence>MKTSLSVVLIRNITLINDEQTNKQTNCDVRIIHNDNGKAHPSSLQHNHFLPTTVVNVTPWLGPTYYRRLHSHLLLDVVRVKSLICKLSFTILEERLANLFSPWDLSHLATRFYKAYIPSWHNRNWEELKSTNNLRPFVYCKYLETLEFLIEPFHRNDIEFMGRIWTTRMRSGKTRNILCIPIKRFQLVSVRIEYFIVGAENNLLHLVHSVIQAPREWNTHRPDNWFGLPRIYLRGKYKKQNLDLTSHLQLLNPFNKSSSSVQSINLYLLLTVMRKNNATLYNSNYWNAWPEISLTIFSIGNLSPFLLISNMAYALLTAFFLLVLILWRYLVHEGYGGSLCPWMYVLGTLLEDGVPFPARIEGKIPFRLVFGPWILISVILTNCYNGLMITGLNSPLIANPIQKWRDLVCDYKEFQYTMDQFRNFKKNSSQRQSSQHYEGINDQSVSLQNMKRVLSGFSRPSHCFALFSFPIGRQDHGLSNLSNFGLPEFMGFLFEQFESFDHNKDLRRHALWLNLFHPKHRHIPKKAKENLWTLSYNESVTRVEEEVVACGRTALIASPTRLEEEMDFLSLQYYWIKFYKSKDILINPFPVGVMFEREGKSRVPHHYKCLIESGIYGRLMKEKDRRRNYRRQQIVKHASQNTNKMTMDSCILTLFVLWGTIAGLGSECHLGHDGPLFYPLLRKHSSHLAPCRLSRFIFLLRYKLFRKREGLPWNLINIGRSLLTTCLLVVGVVHLILLQKYEETSAVENVAVIILALFLLILGKLKGIRASGTQFLFWLLVALTEGILFRTALRKYDDTVEESMQRHIYLMRFIIFALCAGQLILHCFADRDKTSCGVGKKSHMPFETPCPEKESSFISKITYSWFDSIAWTGYKRPLNFEDLWDLNKDDKADEQVPIFMKYWDAAVETAKAKSAKAGKAIQVSIVSILFKCYWKTLCVAGLMKLLQDLLPFISPELMKFLVAHVAPQSTEESWKGYLYSGLLILSSILQTIFGVQHMKRMMLLGMRIRTVLSSAIYRKSLIITSASKRDTTAGEIVNLMSVDTQRLLDLAGFFFMALTAPIQIGLSIYFLYNTLGASVFAGLAVMILLIPYTGFTQSRVRNLQMKQMLIKDQRVKLINEILAGMKVLKLYGWEQSYADQITKLRDREMMLLRRAALYGTSTMFSFTCAPFLVSLSTFAVYVLTDETNNLNAEKTFVSLSLFNILRMPMTMLPAVIAIMIQAMVSVERINRFLNAEELEKNSVTKEKNEAEPVVIKDASFSWTDESVTLTDINFSVKKGSLTAVVGTVGSGKTSLLSALLGDLKKHKGTVNIDGSVSYVAQTAWIQNASLRENVLFKDGFQEGKYKRVIDACALGPDLELLENGDQTEIGEKGINLSGGQKQRVSIARAAYKESDIYLWDDPLSAVDAHVGKHIFDKLIGQQGLLSGKTRILVTHGVSFLPKVDNIVVLKDGRVSESGTFQQLLKNRGSFAEFLAQHLDTGEGEEIDESMVEEIGEIVGMETLRRNSSKMDTLKRRSTQESLRRSGSRVKGNLVKAEDEKPKLIQAETTAEGNIQGGIVFEYFKQGGFLIFMLGIMFSITSNAAATYANIWLSQWSKQATIDEMERNGTNDRETTDKYLGVYGGLGAAQAVTVLFGAASIAMATLNAAEKLHFGMLRKVVRAPMWFFDTTPLGRLINKFSKDVDTVDIVLPQNLRGGSTILFNTLSAIVSIAYSTPLFLTFIAPVAVFYFFLQRFYVATSRQLKRMESVSRSPIYSKFGETISGSTTIRAFGLQDDFIVESDKKIDDNQQAYYPFIASNLWIATRLEAIGSLIIFAAAMFAVASRESIDPEIVGLSISSALQITALLNFLVRTASDLETNIVAVERISELNSTPQEAPWETGLKPAKEWPSEGKVEFSRYETRYREGLDLVLRGISCTFKPGERIGIVGRTGAGKSSLTLALFRLIEPTSGKIFIDDQDIAEIGLHDLRKKITIIPQDPVLFSGILRTNLDPFSSHTDLEIWDCLESAHLKSYVASLPQGLEYEVAEEGQNFSMGQRQLVCLARALLRKTKILVLDEATAAVDLETDDLIQKTIREEFAESTVITIAHRLNTIMDSTRIVVLDKGQIVEFDAPENLMNDKTTIFYSMAKDAGLTQ</sequence>
<accession>A0A226D287</accession>
<dbReference type="InterPro" id="IPR036640">
    <property type="entry name" value="ABC1_TM_sf"/>
</dbReference>
<feature type="domain" description="ABC transporter" evidence="16">
    <location>
        <begin position="1895"/>
        <end position="2129"/>
    </location>
</feature>
<evidence type="ECO:0000259" key="16">
    <source>
        <dbReference type="PROSITE" id="PS50893"/>
    </source>
</evidence>
<feature type="transmembrane region" description="Helical" evidence="15">
    <location>
        <begin position="1050"/>
        <end position="1071"/>
    </location>
</feature>
<dbReference type="FunFam" id="3.40.50.300:FF:000293">
    <property type="entry name" value="ATP binding cassette subfamily C member 1"/>
    <property type="match status" value="1"/>
</dbReference>
<proteinExistence type="inferred from homology"/>
<feature type="transmembrane region" description="Helical" evidence="15">
    <location>
        <begin position="339"/>
        <end position="358"/>
    </location>
</feature>
<comment type="subcellular location">
    <subcellularLocation>
        <location evidence="2">Cell membrane</location>
        <topology evidence="2">Multi-pass membrane protein</topology>
    </subcellularLocation>
    <subcellularLocation>
        <location evidence="1">Vacuole membrane</location>
        <topology evidence="1">Multi-pass membrane protein</topology>
    </subcellularLocation>
</comment>
<evidence type="ECO:0000256" key="4">
    <source>
        <dbReference type="ARBA" id="ARBA00022448"/>
    </source>
</evidence>
<evidence type="ECO:0000256" key="14">
    <source>
        <dbReference type="ARBA" id="ARBA00047523"/>
    </source>
</evidence>
<feature type="domain" description="ABC transmembrane type-1" evidence="17">
    <location>
        <begin position="1573"/>
        <end position="1859"/>
    </location>
</feature>
<evidence type="ECO:0000313" key="19">
    <source>
        <dbReference type="Proteomes" id="UP000198287"/>
    </source>
</evidence>
<evidence type="ECO:0000256" key="3">
    <source>
        <dbReference type="ARBA" id="ARBA00009726"/>
    </source>
</evidence>
<feature type="transmembrane region" description="Helical" evidence="15">
    <location>
        <begin position="364"/>
        <end position="384"/>
    </location>
</feature>
<keyword evidence="7 15" id="KW-0812">Transmembrane</keyword>
<dbReference type="FunFam" id="1.20.1560.10:FF:000020">
    <property type="entry name" value="ABC metal ion transporter"/>
    <property type="match status" value="1"/>
</dbReference>
<keyword evidence="10" id="KW-0067">ATP-binding</keyword>
<feature type="transmembrane region" description="Helical" evidence="15">
    <location>
        <begin position="305"/>
        <end position="327"/>
    </location>
</feature>
<dbReference type="GO" id="GO:0005524">
    <property type="term" value="F:ATP binding"/>
    <property type="evidence" value="ECO:0007669"/>
    <property type="project" value="UniProtKB-KW"/>
</dbReference>
<reference evidence="18 19" key="1">
    <citation type="submission" date="2015-12" db="EMBL/GenBank/DDBJ databases">
        <title>The genome of Folsomia candida.</title>
        <authorList>
            <person name="Faddeeva A."/>
            <person name="Derks M.F."/>
            <person name="Anvar Y."/>
            <person name="Smit S."/>
            <person name="Van Straalen N."/>
            <person name="Roelofs D."/>
        </authorList>
    </citation>
    <scope>NUCLEOTIDE SEQUENCE [LARGE SCALE GENOMIC DNA]</scope>
    <source>
        <strain evidence="18 19">VU population</strain>
        <tissue evidence="18">Whole body</tissue>
    </source>
</reference>
<keyword evidence="12 15" id="KW-0472">Membrane</keyword>
<dbReference type="PROSITE" id="PS50929">
    <property type="entry name" value="ABC_TM1F"/>
    <property type="match status" value="2"/>
</dbReference>
<comment type="similarity">
    <text evidence="3">Belongs to the ABC transporter superfamily. ABCC family. Conjugate transporter (TC 3.A.1.208) subfamily.</text>
</comment>
<dbReference type="CDD" id="cd03250">
    <property type="entry name" value="ABCC_MRP_domain1"/>
    <property type="match status" value="1"/>
</dbReference>
<dbReference type="Gene3D" id="1.20.1560.10">
    <property type="entry name" value="ABC transporter type 1, transmembrane domain"/>
    <property type="match status" value="2"/>
</dbReference>
<evidence type="ECO:0000256" key="7">
    <source>
        <dbReference type="ARBA" id="ARBA00022692"/>
    </source>
</evidence>
<feature type="domain" description="ABC transporter" evidence="16">
    <location>
        <begin position="1253"/>
        <end position="1476"/>
    </location>
</feature>
<keyword evidence="9" id="KW-0547">Nucleotide-binding</keyword>
<dbReference type="EMBL" id="LNIX01000039">
    <property type="protein sequence ID" value="OXA39273.1"/>
    <property type="molecule type" value="Genomic_DNA"/>
</dbReference>
<feature type="transmembrane region" description="Helical" evidence="15">
    <location>
        <begin position="722"/>
        <end position="739"/>
    </location>
</feature>
<dbReference type="InterPro" id="IPR003593">
    <property type="entry name" value="AAA+_ATPase"/>
</dbReference>
<keyword evidence="11 15" id="KW-1133">Transmembrane helix</keyword>
<dbReference type="GO" id="GO:0016887">
    <property type="term" value="F:ATP hydrolysis activity"/>
    <property type="evidence" value="ECO:0007669"/>
    <property type="project" value="InterPro"/>
</dbReference>
<dbReference type="SUPFAM" id="SSF52540">
    <property type="entry name" value="P-loop containing nucleoside triphosphate hydrolases"/>
    <property type="match status" value="2"/>
</dbReference>
<feature type="transmembrane region" description="Helical" evidence="15">
    <location>
        <begin position="1800"/>
        <end position="1820"/>
    </location>
</feature>
<feature type="domain" description="ABC transmembrane type-1" evidence="17">
    <location>
        <begin position="939"/>
        <end position="1221"/>
    </location>
</feature>
<dbReference type="OMA" id="NINANHM"/>
<dbReference type="PROSITE" id="PS50893">
    <property type="entry name" value="ABC_TRANSPORTER_2"/>
    <property type="match status" value="2"/>
</dbReference>
<evidence type="ECO:0000256" key="10">
    <source>
        <dbReference type="ARBA" id="ARBA00022840"/>
    </source>
</evidence>
<feature type="transmembrane region" description="Helical" evidence="15">
    <location>
        <begin position="1077"/>
        <end position="1095"/>
    </location>
</feature>
<dbReference type="InterPro" id="IPR017871">
    <property type="entry name" value="ABC_transporter-like_CS"/>
</dbReference>
<dbReference type="EC" id="7.6.2.3" evidence="13"/>
<dbReference type="SMART" id="SM00382">
    <property type="entry name" value="AAA"/>
    <property type="match status" value="2"/>
</dbReference>
<evidence type="ECO:0000256" key="15">
    <source>
        <dbReference type="SAM" id="Phobius"/>
    </source>
</evidence>